<evidence type="ECO:0000256" key="1">
    <source>
        <dbReference type="ARBA" id="ARBA00006889"/>
    </source>
</evidence>
<dbReference type="PROSITE" id="PS00213">
    <property type="entry name" value="LIPOCALIN"/>
    <property type="match status" value="1"/>
</dbReference>
<dbReference type="Proteomes" id="UP001620339">
    <property type="component" value="Unassembled WGS sequence"/>
</dbReference>
<dbReference type="InterPro" id="IPR000566">
    <property type="entry name" value="Lipocln_cytosolic_FA-bd_dom"/>
</dbReference>
<feature type="domain" description="Lipocalin/cytosolic fatty-acid binding" evidence="3">
    <location>
        <begin position="31"/>
        <end position="172"/>
    </location>
</feature>
<dbReference type="EMBL" id="JADIKK010000008">
    <property type="protein sequence ID" value="MFK2879829.1"/>
    <property type="molecule type" value="Genomic_DNA"/>
</dbReference>
<comment type="similarity">
    <text evidence="1 2">Belongs to the calycin superfamily. Lipocalin family.</text>
</comment>
<keyword evidence="7" id="KW-1185">Reference proteome</keyword>
<protein>
    <recommendedName>
        <fullName evidence="2">Outer membrane lipoprotein Blc</fullName>
    </recommendedName>
</protein>
<feature type="signal peptide" evidence="2">
    <location>
        <begin position="1"/>
        <end position="19"/>
    </location>
</feature>
<dbReference type="PANTHER" id="PTHR10612">
    <property type="entry name" value="APOLIPOPROTEIN D"/>
    <property type="match status" value="1"/>
</dbReference>
<keyword evidence="2" id="KW-0998">Cell outer membrane</keyword>
<keyword evidence="2" id="KW-0449">Lipoprotein</keyword>
<evidence type="ECO:0000313" key="6">
    <source>
        <dbReference type="EMBL" id="MFK2879829.1"/>
    </source>
</evidence>
<dbReference type="InterPro" id="IPR012674">
    <property type="entry name" value="Calycin"/>
</dbReference>
<organism evidence="4 7">
    <name type="scientific">Rhodanobacter hydrolyticus</name>
    <dbReference type="NCBI Taxonomy" id="2250595"/>
    <lineage>
        <taxon>Bacteria</taxon>
        <taxon>Pseudomonadati</taxon>
        <taxon>Pseudomonadota</taxon>
        <taxon>Gammaproteobacteria</taxon>
        <taxon>Lysobacterales</taxon>
        <taxon>Rhodanobacteraceae</taxon>
        <taxon>Rhodanobacter</taxon>
    </lineage>
</organism>
<keyword evidence="2" id="KW-0732">Signal</keyword>
<evidence type="ECO:0000256" key="2">
    <source>
        <dbReference type="PIRNR" id="PIRNR036893"/>
    </source>
</evidence>
<sequence length="189" mass="21289">MRVMITLSLLGMLSLAACAGATDPIQPVQGVDLSRYMGRWYVIASIPTRFERGGHNSVETYSRNADGTICTWFRQRPGSFETPVKLLHSTASVVKGSGDGEWRVRFFAFLSTQYLIGWLKPDYGQVMVVRDARDYLWYMARTPRVSDADYQTMLERAKGMGYDIAKIQKAPQQWPEQATDSQTFVGACP</sequence>
<dbReference type="InterPro" id="IPR022272">
    <property type="entry name" value="Lipocalin_CS"/>
</dbReference>
<dbReference type="Pfam" id="PF08212">
    <property type="entry name" value="Lipocalin_2"/>
    <property type="match status" value="1"/>
</dbReference>
<name>A0ABW8J2S0_9GAMM</name>
<dbReference type="CDD" id="cd19438">
    <property type="entry name" value="lipocalin_Blc-like"/>
    <property type="match status" value="1"/>
</dbReference>
<dbReference type="InterPro" id="IPR002446">
    <property type="entry name" value="Lipocalin_bac"/>
</dbReference>
<keyword evidence="2" id="KW-0472">Membrane</keyword>
<evidence type="ECO:0000259" key="3">
    <source>
        <dbReference type="Pfam" id="PF08212"/>
    </source>
</evidence>
<dbReference type="PROSITE" id="PS51257">
    <property type="entry name" value="PROKAR_LIPOPROTEIN"/>
    <property type="match status" value="1"/>
</dbReference>
<dbReference type="InterPro" id="IPR047202">
    <property type="entry name" value="Lipocalin_Blc-like_dom"/>
</dbReference>
<gene>
    <name evidence="4" type="ORF">ISP25_01825</name>
    <name evidence="5" type="ORF">ISP25_04185</name>
    <name evidence="6" type="ORF">ISP25_22445</name>
</gene>
<evidence type="ECO:0000313" key="5">
    <source>
        <dbReference type="EMBL" id="MFK2876264.1"/>
    </source>
</evidence>
<dbReference type="PRINTS" id="PR01171">
    <property type="entry name" value="BCTLIPOCALIN"/>
</dbReference>
<comment type="subunit">
    <text evidence="2">Homodimer.</text>
</comment>
<dbReference type="EMBL" id="JADIKK010000008">
    <property type="protein sequence ID" value="MFK2876264.1"/>
    <property type="molecule type" value="Genomic_DNA"/>
</dbReference>
<dbReference type="EMBL" id="JADIKK010000007">
    <property type="protein sequence ID" value="MFK2875810.1"/>
    <property type="molecule type" value="Genomic_DNA"/>
</dbReference>
<evidence type="ECO:0000313" key="7">
    <source>
        <dbReference type="Proteomes" id="UP001620339"/>
    </source>
</evidence>
<comment type="function">
    <text evidence="2">Involved in the storage or transport of lipids necessary for membrane maintenance under stressful conditions. Displays a binding preference for lysophospholipids.</text>
</comment>
<comment type="subcellular location">
    <subcellularLocation>
        <location evidence="2">Cell outer membrane</location>
    </subcellularLocation>
</comment>
<dbReference type="InterPro" id="IPR022271">
    <property type="entry name" value="Lipocalin_ApoD"/>
</dbReference>
<comment type="caution">
    <text evidence="4">The sequence shown here is derived from an EMBL/GenBank/DDBJ whole genome shotgun (WGS) entry which is preliminary data.</text>
</comment>
<dbReference type="PIRSF" id="PIRSF036893">
    <property type="entry name" value="Lipocalin_ApoD"/>
    <property type="match status" value="1"/>
</dbReference>
<accession>A0ABW8J2S0</accession>
<reference evidence="4 7" key="1">
    <citation type="submission" date="2020-10" db="EMBL/GenBank/DDBJ databases">
        <title>Phylogeny of dyella-like bacteria.</title>
        <authorList>
            <person name="Fu J."/>
        </authorList>
    </citation>
    <scope>NUCLEOTIDE SEQUENCE [LARGE SCALE GENOMIC DNA]</scope>
    <source>
        <strain evidence="4 7">KACC 19113</strain>
    </source>
</reference>
<dbReference type="PANTHER" id="PTHR10612:SF34">
    <property type="entry name" value="APOLIPOPROTEIN D"/>
    <property type="match status" value="1"/>
</dbReference>
<keyword evidence="2" id="KW-0446">Lipid-binding</keyword>
<dbReference type="Gene3D" id="2.40.128.20">
    <property type="match status" value="1"/>
</dbReference>
<evidence type="ECO:0000313" key="4">
    <source>
        <dbReference type="EMBL" id="MFK2875810.1"/>
    </source>
</evidence>
<proteinExistence type="inferred from homology"/>
<feature type="chain" id="PRO_5045014584" description="Outer membrane lipoprotein Blc" evidence="2">
    <location>
        <begin position="20"/>
        <end position="189"/>
    </location>
</feature>
<dbReference type="SUPFAM" id="SSF50814">
    <property type="entry name" value="Lipocalins"/>
    <property type="match status" value="1"/>
</dbReference>